<evidence type="ECO:0000256" key="3">
    <source>
        <dbReference type="ARBA" id="ARBA00023015"/>
    </source>
</evidence>
<reference evidence="8 9" key="1">
    <citation type="submission" date="2021-05" db="EMBL/GenBank/DDBJ databases">
        <title>Genome Assembly of Synthetic Allotetraploid Brassica napus Reveals Homoeologous Exchanges between Subgenomes.</title>
        <authorList>
            <person name="Davis J.T."/>
        </authorList>
    </citation>
    <scope>NUCLEOTIDE SEQUENCE [LARGE SCALE GENOMIC DNA]</scope>
    <source>
        <strain evidence="9">cv. Da-Ae</strain>
        <tissue evidence="8">Seedling</tissue>
    </source>
</reference>
<feature type="compositionally biased region" description="Acidic residues" evidence="6">
    <location>
        <begin position="61"/>
        <end position="72"/>
    </location>
</feature>
<protein>
    <recommendedName>
        <fullName evidence="7">TAFII28-like protein domain-containing protein</fullName>
    </recommendedName>
</protein>
<dbReference type="SUPFAM" id="SSF47113">
    <property type="entry name" value="Histone-fold"/>
    <property type="match status" value="1"/>
</dbReference>
<dbReference type="InterPro" id="IPR006809">
    <property type="entry name" value="TAFII28_dom"/>
</dbReference>
<keyword evidence="3" id="KW-0805">Transcription regulation</keyword>
<comment type="caution">
    <text evidence="8">The sequence shown here is derived from an EMBL/GenBank/DDBJ whole genome shotgun (WGS) entry which is preliminary data.</text>
</comment>
<organism evidence="8 9">
    <name type="scientific">Brassica napus</name>
    <name type="common">Rape</name>
    <dbReference type="NCBI Taxonomy" id="3708"/>
    <lineage>
        <taxon>Eukaryota</taxon>
        <taxon>Viridiplantae</taxon>
        <taxon>Streptophyta</taxon>
        <taxon>Embryophyta</taxon>
        <taxon>Tracheophyta</taxon>
        <taxon>Spermatophyta</taxon>
        <taxon>Magnoliopsida</taxon>
        <taxon>eudicotyledons</taxon>
        <taxon>Gunneridae</taxon>
        <taxon>Pentapetalae</taxon>
        <taxon>rosids</taxon>
        <taxon>malvids</taxon>
        <taxon>Brassicales</taxon>
        <taxon>Brassicaceae</taxon>
        <taxon>Brassiceae</taxon>
        <taxon>Brassica</taxon>
    </lineage>
</organism>
<evidence type="ECO:0000313" key="8">
    <source>
        <dbReference type="EMBL" id="KAH0850722.1"/>
    </source>
</evidence>
<dbReference type="PANTHER" id="PTHR13218">
    <property type="entry name" value="TRANSCRIPTION INITIATION FACTOR TFIID SUBUNIT 11-RELATED"/>
    <property type="match status" value="1"/>
</dbReference>
<dbReference type="Proteomes" id="UP000824890">
    <property type="component" value="Unassembled WGS sequence"/>
</dbReference>
<dbReference type="CDD" id="cd08048">
    <property type="entry name" value="HFD_TAF11"/>
    <property type="match status" value="1"/>
</dbReference>
<evidence type="ECO:0000259" key="7">
    <source>
        <dbReference type="Pfam" id="PF04719"/>
    </source>
</evidence>
<name>A0ABQ7X6F1_BRANA</name>
<accession>A0ABQ7X6F1</accession>
<dbReference type="InterPro" id="IPR045127">
    <property type="entry name" value="TAF11-like"/>
</dbReference>
<dbReference type="Gene3D" id="1.10.20.10">
    <property type="entry name" value="Histone, subunit A"/>
    <property type="match status" value="1"/>
</dbReference>
<dbReference type="Pfam" id="PF04719">
    <property type="entry name" value="TAFII28"/>
    <property type="match status" value="1"/>
</dbReference>
<dbReference type="InterPro" id="IPR009072">
    <property type="entry name" value="Histone-fold"/>
</dbReference>
<keyword evidence="9" id="KW-1185">Reference proteome</keyword>
<gene>
    <name evidence="8" type="ORF">HID58_095292</name>
</gene>
<evidence type="ECO:0000256" key="1">
    <source>
        <dbReference type="ARBA" id="ARBA00004123"/>
    </source>
</evidence>
<evidence type="ECO:0000256" key="2">
    <source>
        <dbReference type="ARBA" id="ARBA00009788"/>
    </source>
</evidence>
<comment type="similarity">
    <text evidence="2">Belongs to the TAF11 family.</text>
</comment>
<evidence type="ECO:0000313" key="9">
    <source>
        <dbReference type="Proteomes" id="UP000824890"/>
    </source>
</evidence>
<dbReference type="PANTHER" id="PTHR13218:SF8">
    <property type="entry name" value="TRANSCRIPTION INITIATION FACTOR TFIID SUBUNIT 11"/>
    <property type="match status" value="1"/>
</dbReference>
<feature type="domain" description="TAFII28-like protein" evidence="7">
    <location>
        <begin position="134"/>
        <end position="221"/>
    </location>
</feature>
<keyword evidence="4" id="KW-0804">Transcription</keyword>
<evidence type="ECO:0000256" key="4">
    <source>
        <dbReference type="ARBA" id="ARBA00023163"/>
    </source>
</evidence>
<evidence type="ECO:0000256" key="6">
    <source>
        <dbReference type="SAM" id="MobiDB-lite"/>
    </source>
</evidence>
<sequence length="238" mass="27267">MGSTRCSTSMFSLRETLFSFWGNKLQFSLETNTLEVLWSTRGCSVSDSLIDSFEHLSFSSIEEEEEEEEERDESPPESPVSDSGRGVDGSEEDVGHLRQVKKLKTSDNMEVDLTQIPTVEASDREKKVAKMHAVISQFTEDQMSRYECFRRSTLHKSNMKKLLESITGIKNMNNDDPRLSVISGIAKMFVGELVETARLIMVKRNEAGHIRPCHIRESYRRLKLQGKVIQRTVPRLFR</sequence>
<dbReference type="EMBL" id="JAGKQM010001962">
    <property type="protein sequence ID" value="KAH0850722.1"/>
    <property type="molecule type" value="Genomic_DNA"/>
</dbReference>
<keyword evidence="5" id="KW-0539">Nucleus</keyword>
<feature type="region of interest" description="Disordered" evidence="6">
    <location>
        <begin position="59"/>
        <end position="101"/>
    </location>
</feature>
<evidence type="ECO:0000256" key="5">
    <source>
        <dbReference type="ARBA" id="ARBA00023242"/>
    </source>
</evidence>
<comment type="subcellular location">
    <subcellularLocation>
        <location evidence="1">Nucleus</location>
    </subcellularLocation>
</comment>
<proteinExistence type="inferred from homology"/>